<dbReference type="InterPro" id="IPR018247">
    <property type="entry name" value="EF_Hand_1_Ca_BS"/>
</dbReference>
<dbReference type="PROSITE" id="PS00018">
    <property type="entry name" value="EF_HAND_1"/>
    <property type="match status" value="5"/>
</dbReference>
<dbReference type="Proteomes" id="UP001189429">
    <property type="component" value="Unassembled WGS sequence"/>
</dbReference>
<feature type="domain" description="EF-hand" evidence="2">
    <location>
        <begin position="137"/>
        <end position="172"/>
    </location>
</feature>
<feature type="domain" description="EF-hand" evidence="2">
    <location>
        <begin position="496"/>
        <end position="531"/>
    </location>
</feature>
<feature type="domain" description="EF-hand" evidence="2">
    <location>
        <begin position="601"/>
        <end position="636"/>
    </location>
</feature>
<evidence type="ECO:0000259" key="2">
    <source>
        <dbReference type="PROSITE" id="PS50222"/>
    </source>
</evidence>
<organism evidence="3 4">
    <name type="scientific">Prorocentrum cordatum</name>
    <dbReference type="NCBI Taxonomy" id="2364126"/>
    <lineage>
        <taxon>Eukaryota</taxon>
        <taxon>Sar</taxon>
        <taxon>Alveolata</taxon>
        <taxon>Dinophyceae</taxon>
        <taxon>Prorocentrales</taxon>
        <taxon>Prorocentraceae</taxon>
        <taxon>Prorocentrum</taxon>
    </lineage>
</organism>
<evidence type="ECO:0000313" key="4">
    <source>
        <dbReference type="Proteomes" id="UP001189429"/>
    </source>
</evidence>
<dbReference type="InterPro" id="IPR052591">
    <property type="entry name" value="CML21-like"/>
</dbReference>
<feature type="domain" description="EF-hand" evidence="2">
    <location>
        <begin position="392"/>
        <end position="427"/>
    </location>
</feature>
<comment type="caution">
    <text evidence="3">The sequence shown here is derived from an EMBL/GenBank/DDBJ whole genome shotgun (WGS) entry which is preliminary data.</text>
</comment>
<dbReference type="SMART" id="SM00054">
    <property type="entry name" value="EFh"/>
    <property type="match status" value="6"/>
</dbReference>
<dbReference type="SUPFAM" id="SSF47473">
    <property type="entry name" value="EF-hand"/>
    <property type="match status" value="3"/>
</dbReference>
<dbReference type="Pfam" id="PF13202">
    <property type="entry name" value="EF-hand_5"/>
    <property type="match status" value="4"/>
</dbReference>
<dbReference type="InterPro" id="IPR011992">
    <property type="entry name" value="EF-hand-dom_pair"/>
</dbReference>
<reference evidence="3" key="1">
    <citation type="submission" date="2023-10" db="EMBL/GenBank/DDBJ databases">
        <authorList>
            <person name="Chen Y."/>
            <person name="Shah S."/>
            <person name="Dougan E. K."/>
            <person name="Thang M."/>
            <person name="Chan C."/>
        </authorList>
    </citation>
    <scope>NUCLEOTIDE SEQUENCE [LARGE SCALE GENOMIC DNA]</scope>
</reference>
<dbReference type="InterPro" id="IPR002048">
    <property type="entry name" value="EF_hand_dom"/>
</dbReference>
<evidence type="ECO:0000313" key="3">
    <source>
        <dbReference type="EMBL" id="CAK0845312.1"/>
    </source>
</evidence>
<evidence type="ECO:0000256" key="1">
    <source>
        <dbReference type="ARBA" id="ARBA00022837"/>
    </source>
</evidence>
<sequence>MSILAPKLGGLAPGFGATLKGPKAAVLGGLGLPIKPPSKAPPREETIPKVFQELDQDKDKFLSEKEMQTFAHMISVVFKDTMKSWKRDYPDVCSDGGADPASGIGEELFTKIVTDHSSNGIFLSDAELQLFLDSMICRQELIKAVFDACDKNGSGCLTSDKLRAFAGLTGFEGDEAEWDQEYTKLCKEQAVDLFAGVDLEAFSKIVNDQSDEGGCYCTDEELETMLKSMEKPLPETAAKIMTMRALPKKGVIIAPPKKGSIIMPPKGFAGKMPTQIMPQTVKAKPRGPPPLDPGARKELCKQVFAALDKDKDEVLNAREMMNFAVFTGFDGTEEVWNAAYKSLIEGHKGDVKKGIDVELFCVLMDDKNEETGCFCADGELKSVLNKILAAAVRDDLVMKIFNGLDSDSDGKLNRQEMRKFAEFGGFEGSEAVWAEEFDGIVQDAANKGPKDGVDLAFFKVIVNGESFGSFPDEELGNMLKKWAPMHAARPAGLLVPREQLITSLYDALDADRDGKLNSREMQRFAEFGGFQGPESQWQNEFKALVKEAGVTGMELVDNILFKQLINDQSYETGMFTTDEEIVSMLSKLGLECKGESIDKADRTDLTAKLFNAIDQDKDGNLNSSEMRMFAETTGFVGTAEEWAEAFQGLCADGKRDPNVGVDPVYFSQMVNDKNEEAGTYCTNDELKESLQKVESGEVSKDKPKLGEPAPVKQAPVVVAPPEKVDPKRKAIIDEMFGLLDIDKDGKLNKAEMQKFAEQTGFDGSDEDWAEGYAELCRDFAADPDGISCPLFTRLVNEQNEESGCYCNDEELKTVFEALKAAKAG</sequence>
<accession>A0ABN9THK6</accession>
<proteinExistence type="predicted"/>
<dbReference type="PANTHER" id="PTHR23064">
    <property type="entry name" value="TROPONIN"/>
    <property type="match status" value="1"/>
</dbReference>
<keyword evidence="1" id="KW-0106">Calcium</keyword>
<gene>
    <name evidence="3" type="ORF">PCOR1329_LOCUS39136</name>
</gene>
<name>A0ABN9THK6_9DINO</name>
<dbReference type="EMBL" id="CAUYUJ010014727">
    <property type="protein sequence ID" value="CAK0845312.1"/>
    <property type="molecule type" value="Genomic_DNA"/>
</dbReference>
<protein>
    <recommendedName>
        <fullName evidence="2">EF-hand domain-containing protein</fullName>
    </recommendedName>
</protein>
<keyword evidence="4" id="KW-1185">Reference proteome</keyword>
<dbReference type="PROSITE" id="PS50222">
    <property type="entry name" value="EF_HAND_2"/>
    <property type="match status" value="7"/>
</dbReference>
<feature type="domain" description="EF-hand" evidence="2">
    <location>
        <begin position="42"/>
        <end position="77"/>
    </location>
</feature>
<feature type="domain" description="EF-hand" evidence="2">
    <location>
        <begin position="295"/>
        <end position="330"/>
    </location>
</feature>
<dbReference type="Gene3D" id="1.10.238.10">
    <property type="entry name" value="EF-hand"/>
    <property type="match status" value="4"/>
</dbReference>
<feature type="domain" description="EF-hand" evidence="2">
    <location>
        <begin position="727"/>
        <end position="762"/>
    </location>
</feature>